<accession>A0A1B1E794</accession>
<dbReference type="VEuPathDB" id="PlasmoDB:PCOAH_00052060"/>
<organism evidence="2 3">
    <name type="scientific">Plasmodium coatneyi</name>
    <dbReference type="NCBI Taxonomy" id="208452"/>
    <lineage>
        <taxon>Eukaryota</taxon>
        <taxon>Sar</taxon>
        <taxon>Alveolata</taxon>
        <taxon>Apicomplexa</taxon>
        <taxon>Aconoidasida</taxon>
        <taxon>Haemosporida</taxon>
        <taxon>Plasmodiidae</taxon>
        <taxon>Plasmodium</taxon>
    </lineage>
</organism>
<feature type="compositionally biased region" description="Basic and acidic residues" evidence="1">
    <location>
        <begin position="294"/>
        <end position="318"/>
    </location>
</feature>
<proteinExistence type="predicted"/>
<feature type="compositionally biased region" description="Low complexity" evidence="1">
    <location>
        <begin position="176"/>
        <end position="186"/>
    </location>
</feature>
<dbReference type="AlphaFoldDB" id="A0A1B1E794"/>
<dbReference type="EMBL" id="CP016252">
    <property type="protein sequence ID" value="ANQ10875.1"/>
    <property type="molecule type" value="Genomic_DNA"/>
</dbReference>
<gene>
    <name evidence="2" type="ORF">PCOAH_00052060</name>
</gene>
<feature type="compositionally biased region" description="Basic and acidic residues" evidence="1">
    <location>
        <begin position="151"/>
        <end position="175"/>
    </location>
</feature>
<feature type="compositionally biased region" description="Basic and acidic residues" evidence="1">
    <location>
        <begin position="325"/>
        <end position="338"/>
    </location>
</feature>
<feature type="compositionally biased region" description="Basic and acidic residues" evidence="1">
    <location>
        <begin position="250"/>
        <end position="266"/>
    </location>
</feature>
<feature type="compositionally biased region" description="Basic residues" evidence="1">
    <location>
        <begin position="339"/>
        <end position="351"/>
    </location>
</feature>
<keyword evidence="3" id="KW-1185">Reference proteome</keyword>
<dbReference type="OrthoDB" id="10611283at2759"/>
<feature type="compositionally biased region" description="Low complexity" evidence="1">
    <location>
        <begin position="222"/>
        <end position="232"/>
    </location>
</feature>
<dbReference type="GeneID" id="30911940"/>
<feature type="region of interest" description="Disordered" evidence="1">
    <location>
        <begin position="13"/>
        <end position="59"/>
    </location>
</feature>
<reference evidence="3" key="1">
    <citation type="submission" date="2016-06" db="EMBL/GenBank/DDBJ databases">
        <title>First high quality genome sequence of Plasmodium coatneyi using continuous long reads from single molecule, real-time sequencing.</title>
        <authorList>
            <person name="Chien J.-T."/>
            <person name="Pakala S.B."/>
            <person name="Geraldo J.A."/>
            <person name="Lapp S.A."/>
            <person name="Barnwell J.W."/>
            <person name="Kissinger J.C."/>
            <person name="Galinski M.R."/>
            <person name="Humphrey J.C."/>
        </authorList>
    </citation>
    <scope>NUCLEOTIDE SEQUENCE [LARGE SCALE GENOMIC DNA]</scope>
    <source>
        <strain evidence="3">Hackeri</strain>
    </source>
</reference>
<feature type="region of interest" description="Disordered" evidence="1">
    <location>
        <begin position="103"/>
        <end position="351"/>
    </location>
</feature>
<dbReference type="RefSeq" id="XP_019917570.1">
    <property type="nucleotide sequence ID" value="XM_020061986.1"/>
</dbReference>
<protein>
    <submittedName>
        <fullName evidence="2">Uncharacterized protein</fullName>
    </submittedName>
</protein>
<name>A0A1B1E794_9APIC</name>
<feature type="compositionally biased region" description="Acidic residues" evidence="1">
    <location>
        <begin position="45"/>
        <end position="59"/>
    </location>
</feature>
<dbReference type="Proteomes" id="UP000092716">
    <property type="component" value="Chromosome 14"/>
</dbReference>
<sequence>MDEYLRKRYLGKETKKDKRHKKSSVKIYDSEEEDRKFHSHIGDDPPLEDDPFVVDSDDSSDVPIVITADNNTEIVNISKESKKKIFLSLKGELTTGKLIEETREEACRKSVKKLRRGGDRCSRGGQRGGSTGGSSNKSDEPSGGDSQSSDFSRDADGGGRRARGDKPRGGRRDSHSNSSDSDLSPPRRLKSAGIRSRDGSGSDSDLSPPRRLKSRRGRSRSDSGSDSDLSPPRRLRSHAGGKRSRSVSSSKHDSEDSNDASDDRESPPSSGKGKKKQAGRSPEGSKNQNVESTIYRDKGGKIISREEWISKQKVDMNAKYRRSGKKGEEDEHQDDEKGKKKKKKKIRTPKN</sequence>
<dbReference type="KEGG" id="pcot:PCOAH_00052060"/>
<evidence type="ECO:0000313" key="3">
    <source>
        <dbReference type="Proteomes" id="UP000092716"/>
    </source>
</evidence>
<evidence type="ECO:0000313" key="2">
    <source>
        <dbReference type="EMBL" id="ANQ10875.1"/>
    </source>
</evidence>
<evidence type="ECO:0000256" key="1">
    <source>
        <dbReference type="SAM" id="MobiDB-lite"/>
    </source>
</evidence>
<feature type="compositionally biased region" description="Basic residues" evidence="1">
    <location>
        <begin position="233"/>
        <end position="245"/>
    </location>
</feature>
<feature type="compositionally biased region" description="Basic and acidic residues" evidence="1">
    <location>
        <begin position="33"/>
        <end position="43"/>
    </location>
</feature>